<dbReference type="SFLD" id="SFLDG00002">
    <property type="entry name" value="C1.7:_P-type_atpase_like"/>
    <property type="match status" value="1"/>
</dbReference>
<evidence type="ECO:0000313" key="25">
    <source>
        <dbReference type="EMBL" id="WFD01556.1"/>
    </source>
</evidence>
<keyword evidence="10" id="KW-0460">Magnesium</keyword>
<dbReference type="InterPro" id="IPR023298">
    <property type="entry name" value="ATPase_P-typ_TM_dom_sf"/>
</dbReference>
<dbReference type="FunFam" id="3.40.50.1000:FF:000047">
    <property type="entry name" value="Sodium P-type ATPase"/>
    <property type="match status" value="1"/>
</dbReference>
<keyword evidence="12" id="KW-1278">Translocase</keyword>
<dbReference type="GO" id="GO:0008554">
    <property type="term" value="F:P-type sodium transporter activity"/>
    <property type="evidence" value="ECO:0007669"/>
    <property type="project" value="UniProtKB-EC"/>
</dbReference>
<keyword evidence="4" id="KW-1003">Cell membrane</keyword>
<dbReference type="SUPFAM" id="SSF56784">
    <property type="entry name" value="HAD-like"/>
    <property type="match status" value="1"/>
</dbReference>
<feature type="transmembrane region" description="Helical" evidence="23">
    <location>
        <begin position="874"/>
        <end position="891"/>
    </location>
</feature>
<keyword evidence="14" id="KW-0915">Sodium</keyword>
<keyword evidence="8" id="KW-0547">Nucleotide-binding</keyword>
<comment type="catalytic activity">
    <reaction evidence="20">
        <text>K(+)(in) + ATP + H2O = K(+)(out) + ADP + phosphate + H(+)</text>
        <dbReference type="Rhea" id="RHEA:75815"/>
        <dbReference type="ChEBI" id="CHEBI:15377"/>
        <dbReference type="ChEBI" id="CHEBI:15378"/>
        <dbReference type="ChEBI" id="CHEBI:29103"/>
        <dbReference type="ChEBI" id="CHEBI:30616"/>
        <dbReference type="ChEBI" id="CHEBI:43474"/>
        <dbReference type="ChEBI" id="CHEBI:456216"/>
    </reaction>
</comment>
<name>A0AAF0DXR6_9BASI</name>
<comment type="cofactor">
    <cofactor evidence="1">
        <name>Mg(2+)</name>
        <dbReference type="ChEBI" id="CHEBI:18420"/>
    </cofactor>
</comment>
<evidence type="ECO:0000259" key="24">
    <source>
        <dbReference type="SMART" id="SM00831"/>
    </source>
</evidence>
<keyword evidence="13 23" id="KW-1133">Transmembrane helix</keyword>
<evidence type="ECO:0000256" key="10">
    <source>
        <dbReference type="ARBA" id="ARBA00022842"/>
    </source>
</evidence>
<keyword evidence="11" id="KW-0630">Potassium</keyword>
<keyword evidence="3" id="KW-0813">Transport</keyword>
<feature type="domain" description="Cation-transporting P-type ATPase N-terminal" evidence="24">
    <location>
        <begin position="44"/>
        <end position="118"/>
    </location>
</feature>
<evidence type="ECO:0000256" key="15">
    <source>
        <dbReference type="ARBA" id="ARBA00023065"/>
    </source>
</evidence>
<dbReference type="GO" id="GO:0005524">
    <property type="term" value="F:ATP binding"/>
    <property type="evidence" value="ECO:0007669"/>
    <property type="project" value="UniProtKB-KW"/>
</dbReference>
<keyword evidence="6 23" id="KW-0812">Transmembrane</keyword>
<keyword evidence="16 23" id="KW-0472">Membrane</keyword>
<feature type="transmembrane region" description="Helical" evidence="23">
    <location>
        <begin position="1050"/>
        <end position="1068"/>
    </location>
</feature>
<dbReference type="InterPro" id="IPR023299">
    <property type="entry name" value="ATPase_P-typ_cyto_dom_N"/>
</dbReference>
<keyword evidence="26" id="KW-1185">Reference proteome</keyword>
<evidence type="ECO:0000256" key="21">
    <source>
        <dbReference type="ARBA" id="ARBA00049499"/>
    </source>
</evidence>
<evidence type="ECO:0000256" key="8">
    <source>
        <dbReference type="ARBA" id="ARBA00022741"/>
    </source>
</evidence>
<dbReference type="GO" id="GO:0016887">
    <property type="term" value="F:ATP hydrolysis activity"/>
    <property type="evidence" value="ECO:0007669"/>
    <property type="project" value="InterPro"/>
</dbReference>
<evidence type="ECO:0000256" key="20">
    <source>
        <dbReference type="ARBA" id="ARBA00048599"/>
    </source>
</evidence>
<evidence type="ECO:0000256" key="3">
    <source>
        <dbReference type="ARBA" id="ARBA00022448"/>
    </source>
</evidence>
<keyword evidence="7" id="KW-0479">Metal-binding</keyword>
<dbReference type="FunFam" id="1.20.1110.10:FF:000015">
    <property type="entry name" value="Sodium ion P-type ATPase"/>
    <property type="match status" value="1"/>
</dbReference>
<dbReference type="FunFam" id="1.20.1110.10:FF:000058">
    <property type="entry name" value="Probable ENA2-Plasma membrane P-type ATPase"/>
    <property type="match status" value="1"/>
</dbReference>
<dbReference type="PANTHER" id="PTHR42861">
    <property type="entry name" value="CALCIUM-TRANSPORTING ATPASE"/>
    <property type="match status" value="1"/>
</dbReference>
<dbReference type="Pfam" id="PF13246">
    <property type="entry name" value="Cation_ATPase"/>
    <property type="match status" value="1"/>
</dbReference>
<dbReference type="GO" id="GO:0006813">
    <property type="term" value="P:potassium ion transport"/>
    <property type="evidence" value="ECO:0007669"/>
    <property type="project" value="UniProtKB-KW"/>
</dbReference>
<gene>
    <name evidence="25" type="primary">ENA2</name>
    <name evidence="25" type="ORF">MOBT1_000224</name>
</gene>
<dbReference type="PRINTS" id="PR00119">
    <property type="entry name" value="CATATPASE"/>
</dbReference>
<dbReference type="Gene3D" id="3.40.1110.10">
    <property type="entry name" value="Calcium-transporting ATPase, cytoplasmic domain N"/>
    <property type="match status" value="1"/>
</dbReference>
<dbReference type="GO" id="GO:0005886">
    <property type="term" value="C:plasma membrane"/>
    <property type="evidence" value="ECO:0007669"/>
    <property type="project" value="UniProtKB-SubCell"/>
</dbReference>
<dbReference type="FunFam" id="3.40.1110.10:FF:000039">
    <property type="entry name" value="Sodium P-type ATPase"/>
    <property type="match status" value="1"/>
</dbReference>
<dbReference type="PRINTS" id="PR00121">
    <property type="entry name" value="NAKATPASE"/>
</dbReference>
<feature type="compositionally biased region" description="Low complexity" evidence="22">
    <location>
        <begin position="1"/>
        <end position="21"/>
    </location>
</feature>
<dbReference type="EMBL" id="CP119934">
    <property type="protein sequence ID" value="WFD01556.1"/>
    <property type="molecule type" value="Genomic_DNA"/>
</dbReference>
<dbReference type="InterPro" id="IPR006414">
    <property type="entry name" value="P-type_ATPase_IID"/>
</dbReference>
<evidence type="ECO:0000256" key="17">
    <source>
        <dbReference type="ARBA" id="ARBA00023201"/>
    </source>
</evidence>
<dbReference type="Pfam" id="PF00690">
    <property type="entry name" value="Cation_ATPase_N"/>
    <property type="match status" value="1"/>
</dbReference>
<feature type="region of interest" description="Disordered" evidence="22">
    <location>
        <begin position="1"/>
        <end position="30"/>
    </location>
</feature>
<evidence type="ECO:0000256" key="12">
    <source>
        <dbReference type="ARBA" id="ARBA00022967"/>
    </source>
</evidence>
<dbReference type="Gene3D" id="2.70.150.10">
    <property type="entry name" value="Calcium-transporting ATPase, cytoplasmic transduction domain A"/>
    <property type="match status" value="1"/>
</dbReference>
<evidence type="ECO:0000256" key="6">
    <source>
        <dbReference type="ARBA" id="ARBA00022692"/>
    </source>
</evidence>
<dbReference type="InterPro" id="IPR008250">
    <property type="entry name" value="ATPase_P-typ_transduc_dom_A_sf"/>
</dbReference>
<evidence type="ECO:0000256" key="5">
    <source>
        <dbReference type="ARBA" id="ARBA00022538"/>
    </source>
</evidence>
<dbReference type="SUPFAM" id="SSF81653">
    <property type="entry name" value="Calcium ATPase, transduction domain A"/>
    <property type="match status" value="1"/>
</dbReference>
<evidence type="ECO:0000256" key="16">
    <source>
        <dbReference type="ARBA" id="ARBA00023136"/>
    </source>
</evidence>
<dbReference type="InterPro" id="IPR001757">
    <property type="entry name" value="P_typ_ATPase"/>
</dbReference>
<feature type="transmembrane region" description="Helical" evidence="23">
    <location>
        <begin position="354"/>
        <end position="378"/>
    </location>
</feature>
<dbReference type="SUPFAM" id="SSF81665">
    <property type="entry name" value="Calcium ATPase, transmembrane domain M"/>
    <property type="match status" value="1"/>
</dbReference>
<sequence>MSSNVSNQTINNSNNEQKNVNSAHNEPNIAKDTKDVGREEALAHPHYYHGNVIVRALATDQLQGLSNNEAKSRLQTYGENQLENGDSVSITKILINQIANSMTLVLIIAMVVALAIKSWIEGGVIAGVVGINVFVGFFQELSAEKTMNSLRSLASPTARVIRSGSSTTINASEVVPGDILELNTGDTVPADCRILDMMNFETDEALLTGESLPVAKDHAQVFPPNEQGDEVGVGDRLNMAYSSSTVSKGRATLVVTATGMHTEIGQIAKALQGASKGNKIRSVKRNAYGKARPHHYVQAGALTVWDQILAFLGLTKGTPLQINLAKLAVLLFVIAVVFAIICFAANNWTDNEVIIYAVATGVSMIPASLTAVLTITMAMGSRSMVRRHVIVRKLESLEALGSITDICSDKTGTLTQGKMIVKKAWLPSIGQLAVSESSEPFNPHSAEVTHTGGNPAEMNDSLHETPSGDVVASDGSAQSLDQDKYKPLVDYVTVASICNLAKVFKDKETDEWKAHGDPTECALQTFACRFGMGSSELKIPQDDEHEEVKESAEWKLVAEYPFDSSVKRMSVIYNNTRTGETRALMKGAVEMILNACSDVQLESNKESLDEDFKDTILSNMEALAKQGLRVLALAQRSLSESEAKKGDKLSREAVESRMTFVGLAGIYDPPRPESKGAVETCHRAGIEVHMLTGDHPGTASAIAEQVGILASRARIARHYSQNVADSMVMTATEFDRLSDEQIDRLPVLPLVIARCAPQTKVRMIEALHRRRRFCAMTGDGVNDSPSLKLSDVGIAMGEAGSDVAKDASDIVLTDDNFASIGNAIEEGRRMYANIQKFVLHLLSQNVAQACILLIGLAFKDDTSLSVFPLSPVEILYVIMVTSGFPAMGLGMEQPSPDIMEQKPNTSRFGIFTLEMLLDLLVYGLWMAALCLATFSLVMFRWGDGDLGLDCNNKYNDSCDLVFRARGATFAVITWFSLFLAWEVVNTRRSFFRMHNDRSIFTQWFHDTWRNKFLFACVVLGFASVFPILYIPGLNKVVFLHKGPAGWEWGIIFVCTFLFFLGVETWKFAKRVFLRHRQKKNSNELDLHLAPTKDTTIENEKDKDNLA</sequence>
<evidence type="ECO:0000256" key="13">
    <source>
        <dbReference type="ARBA" id="ARBA00022989"/>
    </source>
</evidence>
<dbReference type="SFLD" id="SFLDF00027">
    <property type="entry name" value="p-type_atpase"/>
    <property type="match status" value="1"/>
</dbReference>
<dbReference type="Pfam" id="PF00689">
    <property type="entry name" value="Cation_ATPase_C"/>
    <property type="match status" value="1"/>
</dbReference>
<evidence type="ECO:0000256" key="23">
    <source>
        <dbReference type="SAM" id="Phobius"/>
    </source>
</evidence>
<proteinExistence type="inferred from homology"/>
<dbReference type="Gene3D" id="1.20.1110.10">
    <property type="entry name" value="Calcium-transporting ATPase, transmembrane domain"/>
    <property type="match status" value="2"/>
</dbReference>
<feature type="transmembrane region" description="Helical" evidence="23">
    <location>
        <begin position="962"/>
        <end position="984"/>
    </location>
</feature>
<feature type="transmembrane region" description="Helical" evidence="23">
    <location>
        <begin position="327"/>
        <end position="348"/>
    </location>
</feature>
<dbReference type="InterPro" id="IPR059000">
    <property type="entry name" value="ATPase_P-type_domA"/>
</dbReference>
<dbReference type="InterPro" id="IPR044492">
    <property type="entry name" value="P_typ_ATPase_HD_dom"/>
</dbReference>
<feature type="transmembrane region" description="Helical" evidence="23">
    <location>
        <begin position="1012"/>
        <end position="1030"/>
    </location>
</feature>
<protein>
    <recommendedName>
        <fullName evidence="19">P-type Na(+) transporter</fullName>
        <ecNumber evidence="19">7.2.2.3</ecNumber>
    </recommendedName>
</protein>
<evidence type="ECO:0000256" key="1">
    <source>
        <dbReference type="ARBA" id="ARBA00001946"/>
    </source>
</evidence>
<evidence type="ECO:0000256" key="4">
    <source>
        <dbReference type="ARBA" id="ARBA00022475"/>
    </source>
</evidence>
<dbReference type="NCBIfam" id="TIGR01523">
    <property type="entry name" value="ATPase-IID_K-Na"/>
    <property type="match status" value="1"/>
</dbReference>
<dbReference type="EC" id="7.2.2.3" evidence="19"/>
<dbReference type="InterPro" id="IPR004014">
    <property type="entry name" value="ATPase_P-typ_cation-transptr_N"/>
</dbReference>
<dbReference type="NCBIfam" id="TIGR01494">
    <property type="entry name" value="ATPase_P-type"/>
    <property type="match status" value="3"/>
</dbReference>
<reference evidence="25" key="1">
    <citation type="submission" date="2023-03" db="EMBL/GenBank/DDBJ databases">
        <title>Mating type loci evolution in Malassezia.</title>
        <authorList>
            <person name="Coelho M.A."/>
        </authorList>
    </citation>
    <scope>NUCLEOTIDE SEQUENCE</scope>
    <source>
        <strain evidence="25">CBS 7876</strain>
    </source>
</reference>
<feature type="transmembrane region" description="Helical" evidence="23">
    <location>
        <begin position="919"/>
        <end position="942"/>
    </location>
</feature>
<dbReference type="GO" id="GO:0046872">
    <property type="term" value="F:metal ion binding"/>
    <property type="evidence" value="ECO:0007669"/>
    <property type="project" value="UniProtKB-KW"/>
</dbReference>
<dbReference type="SUPFAM" id="SSF81660">
    <property type="entry name" value="Metal cation-transporting ATPase, ATP-binding domain N"/>
    <property type="match status" value="1"/>
</dbReference>
<dbReference type="InterPro" id="IPR006068">
    <property type="entry name" value="ATPase_P-typ_cation-transptr_C"/>
</dbReference>
<evidence type="ECO:0000313" key="26">
    <source>
        <dbReference type="Proteomes" id="UP001214603"/>
    </source>
</evidence>
<comment type="similarity">
    <text evidence="18">Belongs to the cation transport ATPase (P-type) (TC 3.A.3) family. Type IID subfamily.</text>
</comment>
<dbReference type="CDD" id="cd02086">
    <property type="entry name" value="P-type_ATPase_Na_ENA"/>
    <property type="match status" value="1"/>
</dbReference>
<comment type="subcellular location">
    <subcellularLocation>
        <location evidence="2">Cell membrane</location>
        <topology evidence="2">Multi-pass membrane protein</topology>
    </subcellularLocation>
</comment>
<dbReference type="SFLD" id="SFLDS00003">
    <property type="entry name" value="Haloacid_Dehalogenase"/>
    <property type="match status" value="1"/>
</dbReference>
<comment type="catalytic activity">
    <reaction evidence="21">
        <text>Na(+)(in) + ATP + H2O = Na(+)(out) + ADP + phosphate + H(+)</text>
        <dbReference type="Rhea" id="RHEA:14633"/>
        <dbReference type="ChEBI" id="CHEBI:15377"/>
        <dbReference type="ChEBI" id="CHEBI:15378"/>
        <dbReference type="ChEBI" id="CHEBI:29101"/>
        <dbReference type="ChEBI" id="CHEBI:30616"/>
        <dbReference type="ChEBI" id="CHEBI:43474"/>
        <dbReference type="ChEBI" id="CHEBI:456216"/>
        <dbReference type="EC" id="7.2.2.3"/>
    </reaction>
    <physiologicalReaction direction="left-to-right" evidence="21">
        <dbReference type="Rhea" id="RHEA:14634"/>
    </physiologicalReaction>
</comment>
<evidence type="ECO:0000256" key="11">
    <source>
        <dbReference type="ARBA" id="ARBA00022958"/>
    </source>
</evidence>
<keyword evidence="17" id="KW-0739">Sodium transport</keyword>
<keyword evidence="15" id="KW-0406">Ion transport</keyword>
<evidence type="ECO:0000256" key="7">
    <source>
        <dbReference type="ARBA" id="ARBA00022723"/>
    </source>
</evidence>
<feature type="transmembrane region" description="Helical" evidence="23">
    <location>
        <begin position="98"/>
        <end position="116"/>
    </location>
</feature>
<keyword evidence="5" id="KW-0633">Potassium transport</keyword>
<dbReference type="InterPro" id="IPR018303">
    <property type="entry name" value="ATPase_P-typ_P_site"/>
</dbReference>
<feature type="transmembrane region" description="Helical" evidence="23">
    <location>
        <begin position="837"/>
        <end position="858"/>
    </location>
</feature>
<dbReference type="PROSITE" id="PS00154">
    <property type="entry name" value="ATPASE_E1_E2"/>
    <property type="match status" value="1"/>
</dbReference>
<keyword evidence="9" id="KW-0067">ATP-binding</keyword>
<dbReference type="AlphaFoldDB" id="A0AAF0DXR6"/>
<evidence type="ECO:0000256" key="9">
    <source>
        <dbReference type="ARBA" id="ARBA00022840"/>
    </source>
</evidence>
<dbReference type="InterPro" id="IPR036412">
    <property type="entry name" value="HAD-like_sf"/>
</dbReference>
<dbReference type="Proteomes" id="UP001214603">
    <property type="component" value="Chromosome 1"/>
</dbReference>
<evidence type="ECO:0000256" key="14">
    <source>
        <dbReference type="ARBA" id="ARBA00023053"/>
    </source>
</evidence>
<dbReference type="SMART" id="SM00831">
    <property type="entry name" value="Cation_ATPase_N"/>
    <property type="match status" value="1"/>
</dbReference>
<accession>A0AAF0DXR6</accession>
<evidence type="ECO:0000256" key="2">
    <source>
        <dbReference type="ARBA" id="ARBA00004651"/>
    </source>
</evidence>
<organism evidence="25 26">
    <name type="scientific">Malassezia obtusa</name>
    <dbReference type="NCBI Taxonomy" id="76774"/>
    <lineage>
        <taxon>Eukaryota</taxon>
        <taxon>Fungi</taxon>
        <taxon>Dikarya</taxon>
        <taxon>Basidiomycota</taxon>
        <taxon>Ustilaginomycotina</taxon>
        <taxon>Malasseziomycetes</taxon>
        <taxon>Malasseziales</taxon>
        <taxon>Malasseziaceae</taxon>
        <taxon>Malassezia</taxon>
    </lineage>
</organism>
<dbReference type="Pfam" id="PF00122">
    <property type="entry name" value="E1-E2_ATPase"/>
    <property type="match status" value="1"/>
</dbReference>
<evidence type="ECO:0000256" key="19">
    <source>
        <dbReference type="ARBA" id="ARBA00035029"/>
    </source>
</evidence>
<feature type="region of interest" description="Disordered" evidence="22">
    <location>
        <begin position="436"/>
        <end position="476"/>
    </location>
</feature>
<evidence type="ECO:0000256" key="18">
    <source>
        <dbReference type="ARBA" id="ARBA00035017"/>
    </source>
</evidence>
<evidence type="ECO:0000256" key="22">
    <source>
        <dbReference type="SAM" id="MobiDB-lite"/>
    </source>
</evidence>
<feature type="transmembrane region" description="Helical" evidence="23">
    <location>
        <begin position="122"/>
        <end position="141"/>
    </location>
</feature>